<name>A0A161S9S8_9MICO</name>
<dbReference type="Pfam" id="PF01210">
    <property type="entry name" value="NAD_Gly3P_dh_N"/>
    <property type="match status" value="1"/>
</dbReference>
<dbReference type="GO" id="GO:0046168">
    <property type="term" value="P:glycerol-3-phosphate catabolic process"/>
    <property type="evidence" value="ECO:0007669"/>
    <property type="project" value="InterPro"/>
</dbReference>
<evidence type="ECO:0000256" key="7">
    <source>
        <dbReference type="ARBA" id="ARBA00023209"/>
    </source>
</evidence>
<feature type="domain" description="Glycerol-3-phosphate dehydrogenase NAD-dependent N-terminal" evidence="18">
    <location>
        <begin position="5"/>
        <end position="162"/>
    </location>
</feature>
<dbReference type="FunFam" id="1.10.1040.10:FF:000001">
    <property type="entry name" value="Glycerol-3-phosphate dehydrogenase [NAD(P)+]"/>
    <property type="match status" value="1"/>
</dbReference>
<feature type="binding site" evidence="13">
    <location>
        <position position="193"/>
    </location>
    <ligand>
        <name>sn-glycerol 3-phosphate</name>
        <dbReference type="ChEBI" id="CHEBI:57597"/>
    </ligand>
</feature>
<evidence type="ECO:0000256" key="15">
    <source>
        <dbReference type="PIRSR" id="PIRSR000114-2"/>
    </source>
</evidence>
<dbReference type="GO" id="GO:0005975">
    <property type="term" value="P:carbohydrate metabolic process"/>
    <property type="evidence" value="ECO:0007669"/>
    <property type="project" value="InterPro"/>
</dbReference>
<dbReference type="HAMAP" id="MF_00394">
    <property type="entry name" value="NAD_Glyc3P_dehydrog"/>
    <property type="match status" value="1"/>
</dbReference>
<dbReference type="GO" id="GO:0051287">
    <property type="term" value="F:NAD binding"/>
    <property type="evidence" value="ECO:0007669"/>
    <property type="project" value="InterPro"/>
</dbReference>
<dbReference type="Gene3D" id="3.40.50.720">
    <property type="entry name" value="NAD(P)-binding Rossmann-like Domain"/>
    <property type="match status" value="1"/>
</dbReference>
<dbReference type="Proteomes" id="UP000386281">
    <property type="component" value="Unassembled WGS sequence"/>
</dbReference>
<evidence type="ECO:0000313" key="25">
    <source>
        <dbReference type="Proteomes" id="UP000594979"/>
    </source>
</evidence>
<dbReference type="Proteomes" id="UP000076612">
    <property type="component" value="Unassembled WGS sequence"/>
</dbReference>
<keyword evidence="7 13" id="KW-0594">Phospholipid biosynthesis</keyword>
<comment type="catalytic activity">
    <reaction evidence="13">
        <text>sn-glycerol 3-phosphate + NAD(+) = dihydroxyacetone phosphate + NADH + H(+)</text>
        <dbReference type="Rhea" id="RHEA:11092"/>
        <dbReference type="ChEBI" id="CHEBI:15378"/>
        <dbReference type="ChEBI" id="CHEBI:57540"/>
        <dbReference type="ChEBI" id="CHEBI:57597"/>
        <dbReference type="ChEBI" id="CHEBI:57642"/>
        <dbReference type="ChEBI" id="CHEBI:57945"/>
        <dbReference type="EC" id="1.1.1.94"/>
    </reaction>
</comment>
<dbReference type="SUPFAM" id="SSF48179">
    <property type="entry name" value="6-phosphogluconate dehydrogenase C-terminal domain-like"/>
    <property type="match status" value="1"/>
</dbReference>
<dbReference type="InterPro" id="IPR006109">
    <property type="entry name" value="G3P_DH_NAD-dep_C"/>
</dbReference>
<reference evidence="22 24" key="3">
    <citation type="submission" date="2019-02" db="EMBL/GenBank/DDBJ databases">
        <authorList>
            <consortium name="Pathogen Informatics"/>
        </authorList>
    </citation>
    <scope>NUCLEOTIDE SEQUENCE [LARGE SCALE GENOMIC DNA]</scope>
    <source>
        <strain evidence="22 24">3012STDY7078520</strain>
    </source>
</reference>
<feature type="binding site" evidence="13">
    <location>
        <position position="34"/>
    </location>
    <ligand>
        <name>NADPH</name>
        <dbReference type="ChEBI" id="CHEBI:57783"/>
    </ligand>
</feature>
<evidence type="ECO:0000256" key="10">
    <source>
        <dbReference type="ARBA" id="ARBA00066687"/>
    </source>
</evidence>
<comment type="pathway">
    <text evidence="13">Membrane lipid metabolism; glycerophospholipid metabolism.</text>
</comment>
<dbReference type="InterPro" id="IPR008927">
    <property type="entry name" value="6-PGluconate_DH-like_C_sf"/>
</dbReference>
<feature type="binding site" evidence="15">
    <location>
        <position position="108"/>
    </location>
    <ligand>
        <name>substrate</name>
    </ligand>
</feature>
<dbReference type="InterPro" id="IPR036291">
    <property type="entry name" value="NAD(P)-bd_dom_sf"/>
</dbReference>
<feature type="binding site" evidence="13">
    <location>
        <position position="138"/>
    </location>
    <ligand>
        <name>sn-glycerol 3-phosphate</name>
        <dbReference type="ChEBI" id="CHEBI:57597"/>
    </ligand>
</feature>
<keyword evidence="13" id="KW-0547">Nucleotide-binding</keyword>
<feature type="binding site" evidence="13">
    <location>
        <position position="246"/>
    </location>
    <ligand>
        <name>sn-glycerol 3-phosphate</name>
        <dbReference type="ChEBI" id="CHEBI:57597"/>
    </ligand>
</feature>
<evidence type="ECO:0000256" key="3">
    <source>
        <dbReference type="ARBA" id="ARBA00022857"/>
    </source>
</evidence>
<evidence type="ECO:0000256" key="17">
    <source>
        <dbReference type="RuleBase" id="RU000437"/>
    </source>
</evidence>
<keyword evidence="6 13" id="KW-0443">Lipid metabolism</keyword>
<evidence type="ECO:0000313" key="24">
    <source>
        <dbReference type="Proteomes" id="UP000386281"/>
    </source>
</evidence>
<dbReference type="UniPathway" id="UPA00940"/>
<evidence type="ECO:0000259" key="19">
    <source>
        <dbReference type="Pfam" id="PF07479"/>
    </source>
</evidence>
<keyword evidence="2 13" id="KW-0444">Lipid biosynthesis</keyword>
<dbReference type="GO" id="GO:0008654">
    <property type="term" value="P:phospholipid biosynthetic process"/>
    <property type="evidence" value="ECO:0007669"/>
    <property type="project" value="UniProtKB-KW"/>
</dbReference>
<dbReference type="PANTHER" id="PTHR11728:SF1">
    <property type="entry name" value="GLYCEROL-3-PHOSPHATE DEHYDROGENASE [NAD(+)] 2, CHLOROPLASTIC"/>
    <property type="match status" value="1"/>
</dbReference>
<evidence type="ECO:0000256" key="6">
    <source>
        <dbReference type="ARBA" id="ARBA00023098"/>
    </source>
</evidence>
<feature type="domain" description="Glycerol-3-phosphate dehydrogenase NAD-dependent C-terminal" evidence="19">
    <location>
        <begin position="182"/>
        <end position="321"/>
    </location>
</feature>
<evidence type="ECO:0000256" key="12">
    <source>
        <dbReference type="ARBA" id="ARBA00080511"/>
    </source>
</evidence>
<dbReference type="GO" id="GO:0047952">
    <property type="term" value="F:glycerol-3-phosphate dehydrogenase [NAD(P)+] activity"/>
    <property type="evidence" value="ECO:0007669"/>
    <property type="project" value="UniProtKB-UniRule"/>
</dbReference>
<evidence type="ECO:0000256" key="1">
    <source>
        <dbReference type="ARBA" id="ARBA00011009"/>
    </source>
</evidence>
<dbReference type="InterPro" id="IPR013328">
    <property type="entry name" value="6PGD_dom2"/>
</dbReference>
<keyword evidence="4 13" id="KW-0560">Oxidoreductase</keyword>
<keyword evidence="13" id="KW-0963">Cytoplasm</keyword>
<comment type="similarity">
    <text evidence="1 13 17">Belongs to the NAD-dependent glycerol-3-phosphate dehydrogenase family.</text>
</comment>
<reference evidence="21 25" key="4">
    <citation type="submission" date="2020-12" db="EMBL/GenBank/DDBJ databases">
        <title>FDA dAtabase for Regulatory Grade micrObial Sequences (FDA-ARGOS): Supporting development and validation of Infectious Disease Dx tests.</title>
        <authorList>
            <person name="Sproer C."/>
            <person name="Gronow S."/>
            <person name="Severitt S."/>
            <person name="Schroder I."/>
            <person name="Tallon L."/>
            <person name="Sadzewicz L."/>
            <person name="Zhao X."/>
            <person name="Boylan J."/>
            <person name="Ott S."/>
            <person name="Bowen H."/>
            <person name="Vavikolanu K."/>
            <person name="Mehta A."/>
            <person name="Aluvathingal J."/>
            <person name="Nadendla S."/>
            <person name="Lowell S."/>
            <person name="Myers T."/>
            <person name="Yan Y."/>
            <person name="Sichtig H."/>
        </authorList>
    </citation>
    <scope>NUCLEOTIDE SEQUENCE [LARGE SCALE GENOMIC DNA]</scope>
    <source>
        <strain evidence="21 25">FDAARGOS_902</strain>
    </source>
</reference>
<dbReference type="EC" id="1.1.1.94" evidence="10 13"/>
<evidence type="ECO:0000256" key="5">
    <source>
        <dbReference type="ARBA" id="ARBA00023027"/>
    </source>
</evidence>
<feature type="binding site" evidence="13">
    <location>
        <position position="257"/>
    </location>
    <ligand>
        <name>sn-glycerol 3-phosphate</name>
        <dbReference type="ChEBI" id="CHEBI:57597"/>
    </ligand>
</feature>
<evidence type="ECO:0000256" key="8">
    <source>
        <dbReference type="ARBA" id="ARBA00023264"/>
    </source>
</evidence>
<evidence type="ECO:0000256" key="16">
    <source>
        <dbReference type="PIRSR" id="PIRSR000114-3"/>
    </source>
</evidence>
<feature type="binding site" evidence="13">
    <location>
        <position position="35"/>
    </location>
    <ligand>
        <name>NADPH</name>
        <dbReference type="ChEBI" id="CHEBI:57783"/>
    </ligand>
</feature>
<dbReference type="EMBL" id="LQQR01000006">
    <property type="protein sequence ID" value="KZE22876.1"/>
    <property type="molecule type" value="Genomic_DNA"/>
</dbReference>
<dbReference type="GeneID" id="99773440"/>
<keyword evidence="8 13" id="KW-1208">Phospholipid metabolism</keyword>
<dbReference type="Gene3D" id="1.10.1040.10">
    <property type="entry name" value="N-(1-d-carboxylethyl)-l-norvaline Dehydrogenase, domain 2"/>
    <property type="match status" value="1"/>
</dbReference>
<feature type="binding site" evidence="16">
    <location>
        <begin position="10"/>
        <end position="15"/>
    </location>
    <ligand>
        <name>NAD(+)</name>
        <dbReference type="ChEBI" id="CHEBI:57540"/>
    </ligand>
</feature>
<evidence type="ECO:0000256" key="14">
    <source>
        <dbReference type="PIRSR" id="PIRSR000114-1"/>
    </source>
</evidence>
<feature type="binding site" evidence="13">
    <location>
        <position position="283"/>
    </location>
    <ligand>
        <name>NADPH</name>
        <dbReference type="ChEBI" id="CHEBI:57783"/>
    </ligand>
</feature>
<protein>
    <recommendedName>
        <fullName evidence="11 13">Glycerol-3-phosphate dehydrogenase [NAD(P)+]</fullName>
        <ecNumber evidence="10 13">1.1.1.94</ecNumber>
    </recommendedName>
    <alternativeName>
        <fullName evidence="13">NAD(P)(+)-dependent glycerol-3-phosphate dehydrogenase</fullName>
    </alternativeName>
    <alternativeName>
        <fullName evidence="12 13">NAD(P)H-dependent dihydroxyacetone-phosphate reductase</fullName>
    </alternativeName>
</protein>
<feature type="active site" description="Proton acceptor" evidence="13 14">
    <location>
        <position position="193"/>
    </location>
</feature>
<dbReference type="GO" id="GO:0046167">
    <property type="term" value="P:glycerol-3-phosphate biosynthetic process"/>
    <property type="evidence" value="ECO:0007669"/>
    <property type="project" value="UniProtKB-UniRule"/>
</dbReference>
<evidence type="ECO:0000313" key="22">
    <source>
        <dbReference type="EMBL" id="VEW14452.1"/>
    </source>
</evidence>
<gene>
    <name evidence="13 22" type="primary">gpsA</name>
    <name evidence="20" type="ORF">AVW13_05730</name>
    <name evidence="21" type="ORF">I6G59_15545</name>
    <name evidence="22" type="ORF">NCTC12391_02595</name>
</gene>
<feature type="binding site" evidence="13">
    <location>
        <position position="142"/>
    </location>
    <ligand>
        <name>NADPH</name>
        <dbReference type="ChEBI" id="CHEBI:57783"/>
    </ligand>
</feature>
<keyword evidence="3 13" id="KW-0521">NADP</keyword>
<dbReference type="PRINTS" id="PR00077">
    <property type="entry name" value="GPDHDRGNASE"/>
</dbReference>
<dbReference type="InterPro" id="IPR006168">
    <property type="entry name" value="G3P_DH_NAD-dep"/>
</dbReference>
<dbReference type="Proteomes" id="UP000594979">
    <property type="component" value="Chromosome"/>
</dbReference>
<feature type="binding site" evidence="15">
    <location>
        <begin position="257"/>
        <end position="258"/>
    </location>
    <ligand>
        <name>substrate</name>
    </ligand>
</feature>
<feature type="binding site" evidence="13">
    <location>
        <position position="14"/>
    </location>
    <ligand>
        <name>NADPH</name>
        <dbReference type="ChEBI" id="CHEBI:57783"/>
    </ligand>
</feature>
<evidence type="ECO:0000313" key="20">
    <source>
        <dbReference type="EMBL" id="KZE22876.1"/>
    </source>
</evidence>
<dbReference type="PROSITE" id="PS00957">
    <property type="entry name" value="NAD_G3PDH"/>
    <property type="match status" value="1"/>
</dbReference>
<dbReference type="KEGG" id="bcau:I6G59_15545"/>
<comment type="catalytic activity">
    <reaction evidence="9">
        <text>sn-glycerol 3-phosphate + NADP(+) = dihydroxyacetone phosphate + NADPH + H(+)</text>
        <dbReference type="Rhea" id="RHEA:11096"/>
        <dbReference type="ChEBI" id="CHEBI:15378"/>
        <dbReference type="ChEBI" id="CHEBI:57597"/>
        <dbReference type="ChEBI" id="CHEBI:57642"/>
        <dbReference type="ChEBI" id="CHEBI:57783"/>
        <dbReference type="ChEBI" id="CHEBI:58349"/>
        <dbReference type="EC" id="1.1.1.94"/>
    </reaction>
    <physiologicalReaction direction="right-to-left" evidence="9">
        <dbReference type="Rhea" id="RHEA:11098"/>
    </physiologicalReaction>
</comment>
<dbReference type="Pfam" id="PF07479">
    <property type="entry name" value="NAD_Gly3P_dh_C"/>
    <property type="match status" value="1"/>
</dbReference>
<feature type="binding site" evidence="13">
    <location>
        <position position="258"/>
    </location>
    <ligand>
        <name>sn-glycerol 3-phosphate</name>
        <dbReference type="ChEBI" id="CHEBI:57597"/>
    </ligand>
</feature>
<feature type="binding site" evidence="13">
    <location>
        <position position="51"/>
    </location>
    <ligand>
        <name>NADPH</name>
        <dbReference type="ChEBI" id="CHEBI:57783"/>
    </ligand>
</feature>
<evidence type="ECO:0000259" key="18">
    <source>
        <dbReference type="Pfam" id="PF01210"/>
    </source>
</evidence>
<dbReference type="EMBL" id="CP065682">
    <property type="protein sequence ID" value="QPS33336.1"/>
    <property type="molecule type" value="Genomic_DNA"/>
</dbReference>
<feature type="binding site" evidence="13">
    <location>
        <position position="108"/>
    </location>
    <ligand>
        <name>sn-glycerol 3-phosphate</name>
        <dbReference type="ChEBI" id="CHEBI:57597"/>
    </ligand>
</feature>
<evidence type="ECO:0000256" key="11">
    <source>
        <dbReference type="ARBA" id="ARBA00069372"/>
    </source>
</evidence>
<reference evidence="20" key="2">
    <citation type="submission" date="2016-01" db="EMBL/GenBank/DDBJ databases">
        <authorList>
            <person name="Hong K.W."/>
        </authorList>
    </citation>
    <scope>NUCLEOTIDE SEQUENCE</scope>
    <source>
        <strain evidence="20">M40</strain>
    </source>
</reference>
<accession>A0A161S9S8</accession>
<proteinExistence type="inferred from homology"/>
<feature type="binding site" evidence="13">
    <location>
        <position position="256"/>
    </location>
    <ligand>
        <name>sn-glycerol 3-phosphate</name>
        <dbReference type="ChEBI" id="CHEBI:57597"/>
    </ligand>
</feature>
<dbReference type="FunFam" id="3.40.50.720:FF:000019">
    <property type="entry name" value="Glycerol-3-phosphate dehydrogenase [NAD(P)+]"/>
    <property type="match status" value="1"/>
</dbReference>
<dbReference type="STRING" id="33889.AVW13_05730"/>
<comment type="subcellular location">
    <subcellularLocation>
        <location evidence="13">Cytoplasm</location>
    </subcellularLocation>
</comment>
<dbReference type="GO" id="GO:0006650">
    <property type="term" value="P:glycerophospholipid metabolic process"/>
    <property type="evidence" value="ECO:0007669"/>
    <property type="project" value="UniProtKB-UniRule"/>
</dbReference>
<dbReference type="PANTHER" id="PTHR11728">
    <property type="entry name" value="GLYCEROL-3-PHOSPHATE DEHYDROGENASE"/>
    <property type="match status" value="1"/>
</dbReference>
<keyword evidence="5 13" id="KW-0520">NAD</keyword>
<evidence type="ECO:0000256" key="4">
    <source>
        <dbReference type="ARBA" id="ARBA00023002"/>
    </source>
</evidence>
<feature type="binding site" evidence="16">
    <location>
        <position position="257"/>
    </location>
    <ligand>
        <name>NAD(+)</name>
        <dbReference type="ChEBI" id="CHEBI:57540"/>
    </ligand>
</feature>
<dbReference type="NCBIfam" id="NF000942">
    <property type="entry name" value="PRK00094.1-4"/>
    <property type="match status" value="1"/>
</dbReference>
<comment type="function">
    <text evidence="13">Catalyzes the reduction of the glycolytic intermediate dihydroxyacetone phosphate (DHAP) to sn-glycerol 3-phosphate (G3P), the key precursor for phospholipid synthesis.</text>
</comment>
<dbReference type="AlphaFoldDB" id="A0A161S9S8"/>
<dbReference type="NCBIfam" id="NF000940">
    <property type="entry name" value="PRK00094.1-2"/>
    <property type="match status" value="1"/>
</dbReference>
<dbReference type="InterPro" id="IPR011128">
    <property type="entry name" value="G3P_DH_NAD-dep_N"/>
</dbReference>
<feature type="binding site" evidence="13">
    <location>
        <position position="108"/>
    </location>
    <ligand>
        <name>NADPH</name>
        <dbReference type="ChEBI" id="CHEBI:57783"/>
    </ligand>
</feature>
<dbReference type="SUPFAM" id="SSF51735">
    <property type="entry name" value="NAD(P)-binding Rossmann-fold domains"/>
    <property type="match status" value="1"/>
</dbReference>
<sequence>MSADKIAVLGAGSWGTTYAAVIADAGFPVALWARREETVEEINTAHTNSRYLGDRELPETITATTDDIAAVTDADVVILAVPAQTLRENLSRWKAHLRPDVRLVSLMKGIEVETGKRMSEVIAEVAEVDPGRIAVVSGPNLAREIAERQPTATVVASSDAATAEVVAEISANAYFRPYTNTDVVGVEMGGAVKNVIALAVGIADGQRLGDNSKASIITRGLAETSRLAAAMGAQPHTLSGLAGLGDLVATCASPLSRNRTFGRHLGEGMSLEETIAHTEQTAEGVKSSPAVLALGERYGVDLPITEAVSAVLAGHLQVDELAGLLLSRKRKHEGPPA</sequence>
<comment type="caution">
    <text evidence="13">Lacks conserved residue(s) required for the propagation of feature annotation.</text>
</comment>
<dbReference type="GO" id="GO:0005829">
    <property type="term" value="C:cytosol"/>
    <property type="evidence" value="ECO:0007669"/>
    <property type="project" value="TreeGrafter"/>
</dbReference>
<dbReference type="RefSeq" id="WP_009378231.1">
    <property type="nucleotide sequence ID" value="NZ_CAACXN010000015.1"/>
</dbReference>
<feature type="binding site" evidence="13">
    <location>
        <position position="257"/>
    </location>
    <ligand>
        <name>NADPH</name>
        <dbReference type="ChEBI" id="CHEBI:57783"/>
    </ligand>
</feature>
<dbReference type="PIRSF" id="PIRSF000114">
    <property type="entry name" value="Glycerol-3-P_dh"/>
    <property type="match status" value="1"/>
</dbReference>
<evidence type="ECO:0000313" key="23">
    <source>
        <dbReference type="Proteomes" id="UP000076612"/>
    </source>
</evidence>
<feature type="binding site" evidence="16">
    <location>
        <position position="142"/>
    </location>
    <ligand>
        <name>NAD(+)</name>
        <dbReference type="ChEBI" id="CHEBI:57540"/>
    </ligand>
</feature>
<reference evidence="23" key="1">
    <citation type="submission" date="2016-01" db="EMBL/GenBank/DDBJ databases">
        <title>Draft genome of Chromobacterium sp. F49.</title>
        <authorList>
            <person name="Hong K.W."/>
        </authorList>
    </citation>
    <scope>NUCLEOTIDE SEQUENCE [LARGE SCALE GENOMIC DNA]</scope>
    <source>
        <strain evidence="23">M40</strain>
    </source>
</reference>
<evidence type="ECO:0000313" key="21">
    <source>
        <dbReference type="EMBL" id="QPS33336.1"/>
    </source>
</evidence>
<dbReference type="EMBL" id="CAACXN010000015">
    <property type="protein sequence ID" value="VEW14452.1"/>
    <property type="molecule type" value="Genomic_DNA"/>
</dbReference>
<evidence type="ECO:0000256" key="9">
    <source>
        <dbReference type="ARBA" id="ARBA00052716"/>
    </source>
</evidence>
<organism evidence="22 24">
    <name type="scientific">Brevibacterium casei</name>
    <dbReference type="NCBI Taxonomy" id="33889"/>
    <lineage>
        <taxon>Bacteria</taxon>
        <taxon>Bacillati</taxon>
        <taxon>Actinomycetota</taxon>
        <taxon>Actinomycetes</taxon>
        <taxon>Micrococcales</taxon>
        <taxon>Brevibacteriaceae</taxon>
        <taxon>Brevibacterium</taxon>
    </lineage>
</organism>
<evidence type="ECO:0000256" key="2">
    <source>
        <dbReference type="ARBA" id="ARBA00022516"/>
    </source>
</evidence>
<feature type="binding site" evidence="13">
    <location>
        <position position="13"/>
    </location>
    <ligand>
        <name>NADPH</name>
        <dbReference type="ChEBI" id="CHEBI:57783"/>
    </ligand>
</feature>
<evidence type="ECO:0000256" key="13">
    <source>
        <dbReference type="HAMAP-Rule" id="MF_00394"/>
    </source>
</evidence>